<evidence type="ECO:0000313" key="4">
    <source>
        <dbReference type="Proteomes" id="UP001597260"/>
    </source>
</evidence>
<dbReference type="Pfam" id="PF00480">
    <property type="entry name" value="ROK"/>
    <property type="match status" value="1"/>
</dbReference>
<dbReference type="Proteomes" id="UP001597260">
    <property type="component" value="Unassembled WGS sequence"/>
</dbReference>
<comment type="caution">
    <text evidence="3">The sequence shown here is derived from an EMBL/GenBank/DDBJ whole genome shotgun (WGS) entry which is preliminary data.</text>
</comment>
<dbReference type="InterPro" id="IPR043129">
    <property type="entry name" value="ATPase_NBD"/>
</dbReference>
<comment type="similarity">
    <text evidence="1">Belongs to the ROK (NagC/XylR) family.</text>
</comment>
<dbReference type="EMBL" id="JBHTMP010000003">
    <property type="protein sequence ID" value="MFD1320233.1"/>
    <property type="molecule type" value="Genomic_DNA"/>
</dbReference>
<evidence type="ECO:0000256" key="1">
    <source>
        <dbReference type="ARBA" id="ARBA00006479"/>
    </source>
</evidence>
<protein>
    <submittedName>
        <fullName evidence="3">ROK family protein</fullName>
    </submittedName>
</protein>
<accession>A0ABW3Y8U7</accession>
<dbReference type="InterPro" id="IPR000600">
    <property type="entry name" value="ROK"/>
</dbReference>
<dbReference type="Gene3D" id="3.30.420.40">
    <property type="match status" value="2"/>
</dbReference>
<keyword evidence="4" id="KW-1185">Reference proteome</keyword>
<dbReference type="RefSeq" id="WP_377567009.1">
    <property type="nucleotide sequence ID" value="NZ_JBHTMP010000003.1"/>
</dbReference>
<dbReference type="SUPFAM" id="SSF53067">
    <property type="entry name" value="Actin-like ATPase domain"/>
    <property type="match status" value="1"/>
</dbReference>
<dbReference type="PANTHER" id="PTHR18964">
    <property type="entry name" value="ROK (REPRESSOR, ORF, KINASE) FAMILY"/>
    <property type="match status" value="1"/>
</dbReference>
<reference evidence="4" key="1">
    <citation type="journal article" date="2019" name="Int. J. Syst. Evol. Microbiol.">
        <title>The Global Catalogue of Microorganisms (GCM) 10K type strain sequencing project: providing services to taxonomists for standard genome sequencing and annotation.</title>
        <authorList>
            <consortium name="The Broad Institute Genomics Platform"/>
            <consortium name="The Broad Institute Genome Sequencing Center for Infectious Disease"/>
            <person name="Wu L."/>
            <person name="Ma J."/>
        </authorList>
    </citation>
    <scope>NUCLEOTIDE SEQUENCE [LARGE SCALE GENOMIC DNA]</scope>
    <source>
        <strain evidence="4">JCM 31037</strain>
    </source>
</reference>
<name>A0ABW3Y8U7_9ACTN</name>
<sequence>MSLRSTVGNRLDQQRPPGQAGRSDGPSSQRPAADGTDQRLLGIDFGGTKMAVGVADIDGRMLHSERVPTYAERGAEQALERALDLAATLVERAGGRLAAAGIASPGVIRDDGIDLAPNVPGWEHLRLADAVRGRLGVSLVSVANDLNAAALAELRLGALRDADPGLVIGLGTGVAAAVTVRGEVVAGFRGAAGEIAYAVVGSGWPEPSEPVGPETMLETAFAGRALDQLAERLGIAGGAAGLCAAAEQPGAAREALLARLDELARHLATCHLLLDPQRVVLVGGVAGSDLIRTLLTERLRQVLPHPPELVLSAFADDAALLGAITLARESVPAGR</sequence>
<organism evidence="3 4">
    <name type="scientific">Micromonospora sonneratiae</name>
    <dbReference type="NCBI Taxonomy" id="1184706"/>
    <lineage>
        <taxon>Bacteria</taxon>
        <taxon>Bacillati</taxon>
        <taxon>Actinomycetota</taxon>
        <taxon>Actinomycetes</taxon>
        <taxon>Micromonosporales</taxon>
        <taxon>Micromonosporaceae</taxon>
        <taxon>Micromonospora</taxon>
    </lineage>
</organism>
<proteinExistence type="inferred from homology"/>
<dbReference type="PANTHER" id="PTHR18964:SF149">
    <property type="entry name" value="BIFUNCTIONAL UDP-N-ACETYLGLUCOSAMINE 2-EPIMERASE_N-ACETYLMANNOSAMINE KINASE"/>
    <property type="match status" value="1"/>
</dbReference>
<feature type="region of interest" description="Disordered" evidence="2">
    <location>
        <begin position="1"/>
        <end position="38"/>
    </location>
</feature>
<gene>
    <name evidence="3" type="ORF">ACFQ4H_03915</name>
</gene>
<evidence type="ECO:0000256" key="2">
    <source>
        <dbReference type="SAM" id="MobiDB-lite"/>
    </source>
</evidence>
<evidence type="ECO:0000313" key="3">
    <source>
        <dbReference type="EMBL" id="MFD1320233.1"/>
    </source>
</evidence>